<evidence type="ECO:0000313" key="1">
    <source>
        <dbReference type="EMBL" id="KAK3856650.1"/>
    </source>
</evidence>
<keyword evidence="2" id="KW-1185">Reference proteome</keyword>
<dbReference type="Proteomes" id="UP001286313">
    <property type="component" value="Unassembled WGS sequence"/>
</dbReference>
<protein>
    <submittedName>
        <fullName evidence="1">Uncharacterized protein</fullName>
    </submittedName>
</protein>
<feature type="non-terminal residue" evidence="1">
    <location>
        <position position="59"/>
    </location>
</feature>
<gene>
    <name evidence="1" type="ORF">Pcinc_037035</name>
</gene>
<organism evidence="1 2">
    <name type="scientific">Petrolisthes cinctipes</name>
    <name type="common">Flat porcelain crab</name>
    <dbReference type="NCBI Taxonomy" id="88211"/>
    <lineage>
        <taxon>Eukaryota</taxon>
        <taxon>Metazoa</taxon>
        <taxon>Ecdysozoa</taxon>
        <taxon>Arthropoda</taxon>
        <taxon>Crustacea</taxon>
        <taxon>Multicrustacea</taxon>
        <taxon>Malacostraca</taxon>
        <taxon>Eumalacostraca</taxon>
        <taxon>Eucarida</taxon>
        <taxon>Decapoda</taxon>
        <taxon>Pleocyemata</taxon>
        <taxon>Anomura</taxon>
        <taxon>Galatheoidea</taxon>
        <taxon>Porcellanidae</taxon>
        <taxon>Petrolisthes</taxon>
    </lineage>
</organism>
<comment type="caution">
    <text evidence="1">The sequence shown here is derived from an EMBL/GenBank/DDBJ whole genome shotgun (WGS) entry which is preliminary data.</text>
</comment>
<evidence type="ECO:0000313" key="2">
    <source>
        <dbReference type="Proteomes" id="UP001286313"/>
    </source>
</evidence>
<sequence>MTTSPPTHPTQYNETPPVLAKEGITSEEATWVPGNKPLMLIKQGYKSGSREFDLNFDYE</sequence>
<name>A0AAE1EN17_PETCI</name>
<dbReference type="AlphaFoldDB" id="A0AAE1EN17"/>
<accession>A0AAE1EN17</accession>
<reference evidence="1" key="1">
    <citation type="submission" date="2023-10" db="EMBL/GenBank/DDBJ databases">
        <title>Genome assemblies of two species of porcelain crab, Petrolisthes cinctipes and Petrolisthes manimaculis (Anomura: Porcellanidae).</title>
        <authorList>
            <person name="Angst P."/>
        </authorList>
    </citation>
    <scope>NUCLEOTIDE SEQUENCE</scope>
    <source>
        <strain evidence="1">PB745_01</strain>
        <tissue evidence="1">Gill</tissue>
    </source>
</reference>
<dbReference type="EMBL" id="JAWQEG010005820">
    <property type="protein sequence ID" value="KAK3856650.1"/>
    <property type="molecule type" value="Genomic_DNA"/>
</dbReference>
<proteinExistence type="predicted"/>